<dbReference type="Proteomes" id="UP000003835">
    <property type="component" value="Unassembled WGS sequence"/>
</dbReference>
<gene>
    <name evidence="1" type="ORF">MC7420_3847</name>
</gene>
<reference evidence="1 2" key="1">
    <citation type="submission" date="2008-07" db="EMBL/GenBank/DDBJ databases">
        <authorList>
            <person name="Tandeau de Marsac N."/>
            <person name="Ferriera S."/>
            <person name="Johnson J."/>
            <person name="Kravitz S."/>
            <person name="Beeson K."/>
            <person name="Sutton G."/>
            <person name="Rogers Y.-H."/>
            <person name="Friedman R."/>
            <person name="Frazier M."/>
            <person name="Venter J.C."/>
        </authorList>
    </citation>
    <scope>NUCLEOTIDE SEQUENCE [LARGE SCALE GENOMIC DNA]</scope>
    <source>
        <strain evidence="1 2">PCC 7420</strain>
    </source>
</reference>
<organism evidence="1 2">
    <name type="scientific">Coleofasciculus chthonoplastes PCC 7420</name>
    <dbReference type="NCBI Taxonomy" id="118168"/>
    <lineage>
        <taxon>Bacteria</taxon>
        <taxon>Bacillati</taxon>
        <taxon>Cyanobacteriota</taxon>
        <taxon>Cyanophyceae</taxon>
        <taxon>Coleofasciculales</taxon>
        <taxon>Coleofasciculaceae</taxon>
        <taxon>Coleofasciculus</taxon>
    </lineage>
</organism>
<keyword evidence="2" id="KW-1185">Reference proteome</keyword>
<evidence type="ECO:0000313" key="1">
    <source>
        <dbReference type="EMBL" id="EDX74323.1"/>
    </source>
</evidence>
<dbReference type="EMBL" id="DS989853">
    <property type="protein sequence ID" value="EDX74323.1"/>
    <property type="molecule type" value="Genomic_DNA"/>
</dbReference>
<name>B4VUU4_9CYAN</name>
<dbReference type="STRING" id="118168.MC7420_3847"/>
<dbReference type="AlphaFoldDB" id="B4VUU4"/>
<dbReference type="HOGENOM" id="CLU_2367981_0_0_3"/>
<sequence length="95" mass="11058">MSRDQVQAGTKVVMNHAQRQAFLKTSPIGQIFGVADLLPEVEPVTHKAPKESSRSKPVKILLGIARTRGNVNRRLTRRYRLRRYQFIRYLKTRQQ</sequence>
<accession>B4VUU4</accession>
<proteinExistence type="predicted"/>
<evidence type="ECO:0000313" key="2">
    <source>
        <dbReference type="Proteomes" id="UP000003835"/>
    </source>
</evidence>
<protein>
    <submittedName>
        <fullName evidence="1">Uncharacterized protein</fullName>
    </submittedName>
</protein>